<comment type="caution">
    <text evidence="2">The sequence shown here is derived from an EMBL/GenBank/DDBJ whole genome shotgun (WGS) entry which is preliminary data.</text>
</comment>
<feature type="region of interest" description="Disordered" evidence="1">
    <location>
        <begin position="259"/>
        <end position="282"/>
    </location>
</feature>
<organism evidence="2 3">
    <name type="scientific">Puccinia coronata f. sp. avenae</name>
    <dbReference type="NCBI Taxonomy" id="200324"/>
    <lineage>
        <taxon>Eukaryota</taxon>
        <taxon>Fungi</taxon>
        <taxon>Dikarya</taxon>
        <taxon>Basidiomycota</taxon>
        <taxon>Pucciniomycotina</taxon>
        <taxon>Pucciniomycetes</taxon>
        <taxon>Pucciniales</taxon>
        <taxon>Pucciniaceae</taxon>
        <taxon>Puccinia</taxon>
    </lineage>
</organism>
<evidence type="ECO:0000256" key="1">
    <source>
        <dbReference type="SAM" id="MobiDB-lite"/>
    </source>
</evidence>
<dbReference type="EMBL" id="PGCI01000007">
    <property type="protein sequence ID" value="PLW51095.1"/>
    <property type="molecule type" value="Genomic_DNA"/>
</dbReference>
<dbReference type="Proteomes" id="UP000235392">
    <property type="component" value="Unassembled WGS sequence"/>
</dbReference>
<dbReference type="AlphaFoldDB" id="A0A2N5VM68"/>
<proteinExistence type="predicted"/>
<sequence length="333" mass="37541">MSFEATAHHSYLQAWASRLCQLRDFLVSYQETDLRHPSNAQLSQLNDENAAIQLRCKEIPQPLIQRSTDTLVQHAIFTELKAFEKQFLADGLLENQFSDLVDPDHGNMHTLHARIENFSLFAIGLINRLTKRFPTSVDILWPVQDFLNIMIADLTLTFQRAVARLSNPSTRVIAEFIGLLTTTTTAVAAANLQENANLERVQAAITDEASQSSMSLLCISAMSKYSIDEFDNSQTLKLLSFYDKIWNLWTRNCMRQQKEAEEKPRSSKHVGKTLSSNLTGKSKKKNCEIDAPIDDVCNRFASDDKIQVVYPALSGNVGEGGERQAWMGLRGNR</sequence>
<reference evidence="2 3" key="1">
    <citation type="submission" date="2017-11" db="EMBL/GenBank/DDBJ databases">
        <title>De novo assembly and phasing of dikaryotic genomes from two isolates of Puccinia coronata f. sp. avenae, the causal agent of oat crown rust.</title>
        <authorList>
            <person name="Miller M.E."/>
            <person name="Zhang Y."/>
            <person name="Omidvar V."/>
            <person name="Sperschneider J."/>
            <person name="Schwessinger B."/>
            <person name="Raley C."/>
            <person name="Palmer J.M."/>
            <person name="Garnica D."/>
            <person name="Upadhyaya N."/>
            <person name="Rathjen J."/>
            <person name="Taylor J.M."/>
            <person name="Park R.F."/>
            <person name="Dodds P.N."/>
            <person name="Hirsch C.D."/>
            <person name="Kianian S.F."/>
            <person name="Figueroa M."/>
        </authorList>
    </citation>
    <scope>NUCLEOTIDE SEQUENCE [LARGE SCALE GENOMIC DNA]</scope>
    <source>
        <strain evidence="2">12SD80</strain>
    </source>
</reference>
<name>A0A2N5VM68_9BASI</name>
<evidence type="ECO:0000313" key="3">
    <source>
        <dbReference type="Proteomes" id="UP000235392"/>
    </source>
</evidence>
<protein>
    <submittedName>
        <fullName evidence="2">Uncharacterized protein</fullName>
    </submittedName>
</protein>
<accession>A0A2N5VM68</accession>
<evidence type="ECO:0000313" key="2">
    <source>
        <dbReference type="EMBL" id="PLW51095.1"/>
    </source>
</evidence>
<gene>
    <name evidence="2" type="ORF">PCASD_02473</name>
</gene>